<dbReference type="InterPro" id="IPR023365">
    <property type="entry name" value="Sortase_dom-sf"/>
</dbReference>
<evidence type="ECO:0000256" key="5">
    <source>
        <dbReference type="SAM" id="MobiDB-lite"/>
    </source>
</evidence>
<dbReference type="InterPro" id="IPR005754">
    <property type="entry name" value="Sortase"/>
</dbReference>
<dbReference type="SUPFAM" id="SSF142433">
    <property type="entry name" value="CinA-like"/>
    <property type="match status" value="1"/>
</dbReference>
<dbReference type="InterPro" id="IPR008135">
    <property type="entry name" value="Competence-induced_CinA"/>
</dbReference>
<reference evidence="7" key="1">
    <citation type="journal article" date="2021" name="PeerJ">
        <title>Extensive microbial diversity within the chicken gut microbiome revealed by metagenomics and culture.</title>
        <authorList>
            <person name="Gilroy R."/>
            <person name="Ravi A."/>
            <person name="Getino M."/>
            <person name="Pursley I."/>
            <person name="Horton D.L."/>
            <person name="Alikhan N.F."/>
            <person name="Baker D."/>
            <person name="Gharbi K."/>
            <person name="Hall N."/>
            <person name="Watson M."/>
            <person name="Adriaenssens E.M."/>
            <person name="Foster-Nyarko E."/>
            <person name="Jarju S."/>
            <person name="Secka A."/>
            <person name="Antonio M."/>
            <person name="Oren A."/>
            <person name="Chaudhuri R.R."/>
            <person name="La Ragione R."/>
            <person name="Hildebrand F."/>
            <person name="Pallen M.J."/>
        </authorList>
    </citation>
    <scope>NUCLEOTIDE SEQUENCE</scope>
    <source>
        <strain evidence="7">CHK188-5543</strain>
    </source>
</reference>
<dbReference type="Pfam" id="PF18146">
    <property type="entry name" value="CinA_KH"/>
    <property type="match status" value="1"/>
</dbReference>
<evidence type="ECO:0000256" key="1">
    <source>
        <dbReference type="ARBA" id="ARBA00022801"/>
    </source>
</evidence>
<name>A0A9D1WRW6_9FIRM</name>
<feature type="compositionally biased region" description="Polar residues" evidence="5">
    <location>
        <begin position="794"/>
        <end position="805"/>
    </location>
</feature>
<feature type="region of interest" description="Disordered" evidence="5">
    <location>
        <begin position="794"/>
        <end position="826"/>
    </location>
</feature>
<reference evidence="7" key="2">
    <citation type="submission" date="2021-04" db="EMBL/GenBank/DDBJ databases">
        <authorList>
            <person name="Gilroy R."/>
        </authorList>
    </citation>
    <scope>NUCLEOTIDE SEQUENCE</scope>
    <source>
        <strain evidence="7">CHK188-5543</strain>
    </source>
</reference>
<feature type="compositionally biased region" description="Low complexity" evidence="5">
    <location>
        <begin position="943"/>
        <end position="1004"/>
    </location>
</feature>
<feature type="region of interest" description="Disordered" evidence="5">
    <location>
        <begin position="428"/>
        <end position="449"/>
    </location>
</feature>
<comment type="similarity">
    <text evidence="2">Belongs to the CinA family.</text>
</comment>
<evidence type="ECO:0000259" key="6">
    <source>
        <dbReference type="SMART" id="SM00852"/>
    </source>
</evidence>
<evidence type="ECO:0000313" key="8">
    <source>
        <dbReference type="Proteomes" id="UP000886800"/>
    </source>
</evidence>
<dbReference type="AlphaFoldDB" id="A0A9D1WRW6"/>
<dbReference type="Proteomes" id="UP000886800">
    <property type="component" value="Unassembled WGS sequence"/>
</dbReference>
<dbReference type="InterPro" id="IPR009835">
    <property type="entry name" value="SrtB"/>
</dbReference>
<dbReference type="HAMAP" id="MF_00226_B">
    <property type="entry name" value="CinA_B"/>
    <property type="match status" value="1"/>
</dbReference>
<dbReference type="InterPro" id="IPR050101">
    <property type="entry name" value="CinA"/>
</dbReference>
<proteinExistence type="inferred from homology"/>
<sequence length="1056" mass="112501">MNAEIIGVGAALASPEALSQAARAAAQELAGCGVVLQSQTSVGADPQRLREAVARALKRSQVVLLLGGLGAGADGITKETVCQGLGRQLVLHQESLARIKAAYQRAGRQMPQQIARLAMLPERSVVFPGVRGITPGCGLAAGNQFILMLPDDPREFLPILQRSVIPYLAKFAGAGAASRTVNVFGLGQAQLRERLGSMLAAQNPTVELAAARGEFTVRVAAKAATQQEAAHLCAPVVQEIRRRLGPAAYGLDQREGLAGAALAALEKRGLTLSLAEGGLDGCTAALLERLPQAGEWVRFSVSAGTAALKRDVLRVPEKLLKKQGEVSAPVAAAMAAGARDRGESDLGLAVTGALGGREGGKPTGRALIALYDGRQVWVRELSLSKKDPPQAQQLAAALSALALVRQYAASPQPLPGGVALEAALAGKADPGDALPQPPAGGGEPLHGPKNKRPFLAKIFPWRGDPVGEVARKLVLLVALCVFGASAGYLVNYQLQQQRQTGLEEELREMYNTAAGLDPDTPVEVPDGYPEGYQAKFASLYEANSDVAGWLSIDGTQVNYPVVHYQDNEYYLRRDFNRQDSKYGTPWLEAANHMDPQDDNYVIYAHNMTDGKMFGELMNYKGASGTRDFANPQVGIEYLREHPIISFDDVYRDNDYKIVSVFITNAKEAYGEIFFYNTYLDLSNQADFDTFVSEITARSYYTSNIDIQPGDKFVTLSTCSYEFGPVSDDAHVRTVVVGRRVREGEANDGSDITYGVNANVKLPPGFTGGNTAQLEQQADQESHGTIAMTPENTSSALTASSYQPVSSLPAASGEASTGSTAGDSGQAAQLRAAVLGAMEEARQARDEAEEYEQEAREASSARRAWQAADGAYDAAQDAQDAYDRALDLLDRIEALYDQHPTQEAEAAWEAAEEAVYEAQGYLEDAQAFAGWAQQAAQELEEEQPSSSEEASSSSQPEPSSSEEQPSSSQEQSSSSRPQPSSSEEQPSSSQEQPSSSGEQSSSSQPEPEPEESQPQPSSSQPEEPQPQPEPEPQPAGEAGEADQQSLEGAASAPQPAE</sequence>
<keyword evidence="1" id="KW-0378">Hydrolase</keyword>
<feature type="region of interest" description="Disordered" evidence="5">
    <location>
        <begin position="931"/>
        <end position="1056"/>
    </location>
</feature>
<evidence type="ECO:0000256" key="4">
    <source>
        <dbReference type="SAM" id="Coils"/>
    </source>
</evidence>
<dbReference type="PANTHER" id="PTHR13939:SF0">
    <property type="entry name" value="NMN AMIDOHYDROLASE-LIKE PROTEIN YFAY"/>
    <property type="match status" value="1"/>
</dbReference>
<dbReference type="CDD" id="cd05826">
    <property type="entry name" value="Sortase_B"/>
    <property type="match status" value="1"/>
</dbReference>
<feature type="active site" description="Proton donor/acceptor" evidence="3">
    <location>
        <position position="605"/>
    </location>
</feature>
<feature type="compositionally biased region" description="Pro residues" evidence="5">
    <location>
        <begin position="1022"/>
        <end position="1032"/>
    </location>
</feature>
<dbReference type="Gene3D" id="3.30.70.2860">
    <property type="match status" value="1"/>
</dbReference>
<dbReference type="InterPro" id="IPR036425">
    <property type="entry name" value="MoaB/Mog-like_dom_sf"/>
</dbReference>
<dbReference type="Gene3D" id="3.90.950.20">
    <property type="entry name" value="CinA-like"/>
    <property type="match status" value="1"/>
</dbReference>
<dbReference type="InterPro" id="IPR041424">
    <property type="entry name" value="CinA_KH"/>
</dbReference>
<dbReference type="Pfam" id="PF00994">
    <property type="entry name" value="MoCF_biosynth"/>
    <property type="match status" value="1"/>
</dbReference>
<dbReference type="InterPro" id="IPR001453">
    <property type="entry name" value="MoaB/Mog_dom"/>
</dbReference>
<dbReference type="EMBL" id="DXES01000156">
    <property type="protein sequence ID" value="HIX66003.1"/>
    <property type="molecule type" value="Genomic_DNA"/>
</dbReference>
<dbReference type="SMART" id="SM00852">
    <property type="entry name" value="MoCF_biosynth"/>
    <property type="match status" value="1"/>
</dbReference>
<feature type="domain" description="MoaB/Mog" evidence="6">
    <location>
        <begin position="4"/>
        <end position="171"/>
    </location>
</feature>
<feature type="active site" description="Acyl-thioester intermediate" evidence="3">
    <location>
        <position position="718"/>
    </location>
</feature>
<dbReference type="InterPro" id="IPR008136">
    <property type="entry name" value="CinA_C"/>
</dbReference>
<dbReference type="Pfam" id="PF02464">
    <property type="entry name" value="CinA"/>
    <property type="match status" value="1"/>
</dbReference>
<gene>
    <name evidence="2" type="primary">cinA</name>
    <name evidence="7" type="ORF">H9736_07110</name>
</gene>
<dbReference type="Gene3D" id="2.40.260.10">
    <property type="entry name" value="Sortase"/>
    <property type="match status" value="1"/>
</dbReference>
<organism evidence="7 8">
    <name type="scientific">Candidatus Anaerotruncus excrementipullorum</name>
    <dbReference type="NCBI Taxonomy" id="2838465"/>
    <lineage>
        <taxon>Bacteria</taxon>
        <taxon>Bacillati</taxon>
        <taxon>Bacillota</taxon>
        <taxon>Clostridia</taxon>
        <taxon>Eubacteriales</taxon>
        <taxon>Oscillospiraceae</taxon>
        <taxon>Anaerotruncus</taxon>
    </lineage>
</organism>
<dbReference type="Pfam" id="PF04203">
    <property type="entry name" value="Sortase"/>
    <property type="match status" value="1"/>
</dbReference>
<evidence type="ECO:0000313" key="7">
    <source>
        <dbReference type="EMBL" id="HIX66003.1"/>
    </source>
</evidence>
<keyword evidence="4" id="KW-0175">Coiled coil</keyword>
<dbReference type="PANTHER" id="PTHR13939">
    <property type="entry name" value="NICOTINAMIDE-NUCLEOTIDE AMIDOHYDROLASE PNCC"/>
    <property type="match status" value="1"/>
</dbReference>
<dbReference type="Gene3D" id="3.40.980.10">
    <property type="entry name" value="MoaB/Mog-like domain"/>
    <property type="match status" value="1"/>
</dbReference>
<feature type="compositionally biased region" description="Low complexity" evidence="5">
    <location>
        <begin position="1011"/>
        <end position="1021"/>
    </location>
</feature>
<feature type="coiled-coil region" evidence="4">
    <location>
        <begin position="826"/>
        <end position="894"/>
    </location>
</feature>
<protein>
    <recommendedName>
        <fullName evidence="2">Putative competence-damage inducible protein</fullName>
    </recommendedName>
</protein>
<feature type="compositionally biased region" description="Low complexity" evidence="5">
    <location>
        <begin position="809"/>
        <end position="826"/>
    </location>
</feature>
<evidence type="ECO:0000256" key="3">
    <source>
        <dbReference type="PIRSR" id="PIRSR605754-1"/>
    </source>
</evidence>
<dbReference type="GO" id="GO:0016787">
    <property type="term" value="F:hydrolase activity"/>
    <property type="evidence" value="ECO:0007669"/>
    <property type="project" value="UniProtKB-KW"/>
</dbReference>
<accession>A0A9D1WRW6</accession>
<dbReference type="SUPFAM" id="SSF53218">
    <property type="entry name" value="Molybdenum cofactor biosynthesis proteins"/>
    <property type="match status" value="1"/>
</dbReference>
<evidence type="ECO:0000256" key="2">
    <source>
        <dbReference type="HAMAP-Rule" id="MF_00226"/>
    </source>
</evidence>
<dbReference type="SUPFAM" id="SSF63817">
    <property type="entry name" value="Sortase"/>
    <property type="match status" value="1"/>
</dbReference>
<dbReference type="InterPro" id="IPR036653">
    <property type="entry name" value="CinA-like_C"/>
</dbReference>
<comment type="caution">
    <text evidence="7">The sequence shown here is derived from an EMBL/GenBank/DDBJ whole genome shotgun (WGS) entry which is preliminary data.</text>
</comment>